<dbReference type="GO" id="GO:0042910">
    <property type="term" value="F:xenobiotic transmembrane transporter activity"/>
    <property type="evidence" value="ECO:0007669"/>
    <property type="project" value="InterPro"/>
</dbReference>
<dbReference type="GO" id="GO:1990961">
    <property type="term" value="P:xenobiotic detoxification by transmembrane export across the plasma membrane"/>
    <property type="evidence" value="ECO:0007669"/>
    <property type="project" value="InterPro"/>
</dbReference>
<feature type="transmembrane region" description="Helical" evidence="6">
    <location>
        <begin position="157"/>
        <end position="176"/>
    </location>
</feature>
<evidence type="ECO:0000256" key="4">
    <source>
        <dbReference type="ARBA" id="ARBA00022989"/>
    </source>
</evidence>
<evidence type="ECO:0000256" key="6">
    <source>
        <dbReference type="RuleBase" id="RU004914"/>
    </source>
</evidence>
<reference evidence="7 8" key="1">
    <citation type="submission" date="2016-10" db="EMBL/GenBank/DDBJ databases">
        <authorList>
            <person name="Cai Z."/>
        </authorList>
    </citation>
    <scope>NUCLEOTIDE SEQUENCE [LARGE SCALE GENOMIC DNA]</scope>
</reference>
<feature type="transmembrane region" description="Helical" evidence="6">
    <location>
        <begin position="188"/>
        <end position="213"/>
    </location>
</feature>
<feature type="transmembrane region" description="Helical" evidence="6">
    <location>
        <begin position="392"/>
        <end position="413"/>
    </location>
</feature>
<feature type="transmembrane region" description="Helical" evidence="6">
    <location>
        <begin position="260"/>
        <end position="278"/>
    </location>
</feature>
<proteinExistence type="inferred from homology"/>
<dbReference type="NCBIfam" id="TIGR00797">
    <property type="entry name" value="matE"/>
    <property type="match status" value="1"/>
</dbReference>
<dbReference type="AlphaFoldDB" id="A0A383W164"/>
<keyword evidence="3 6" id="KW-0812">Transmembrane</keyword>
<evidence type="ECO:0000313" key="7">
    <source>
        <dbReference type="EMBL" id="SZX70832.1"/>
    </source>
</evidence>
<gene>
    <name evidence="7" type="ORF">BQ4739_LOCUS10999</name>
</gene>
<dbReference type="STRING" id="3088.A0A383W164"/>
<feature type="transmembrane region" description="Helical" evidence="6">
    <location>
        <begin position="504"/>
        <end position="523"/>
    </location>
</feature>
<feature type="transmembrane region" description="Helical" evidence="6">
    <location>
        <begin position="219"/>
        <end position="239"/>
    </location>
</feature>
<dbReference type="Proteomes" id="UP000256970">
    <property type="component" value="Unassembled WGS sequence"/>
</dbReference>
<dbReference type="InterPro" id="IPR002528">
    <property type="entry name" value="MATE_fam"/>
</dbReference>
<dbReference type="GO" id="GO:0016020">
    <property type="term" value="C:membrane"/>
    <property type="evidence" value="ECO:0007669"/>
    <property type="project" value="UniProtKB-SubCell"/>
</dbReference>
<sequence length="654" mass="68005">MSYRSALSASFPGGSLPKISHFQSHFGDNSSDAGTPIERCRRPTIAWPSTAATSAAAAAATDAQSTDAAVVIAEDTEEQLQQLSQPLLLPASPIKDAGVQQHSWGSALRAELGMVLQLALPTVVTSAAQQVIIITSQMFSGHIGTDELAAVALSNTWWNFCWYIILGVSTALDTLGSQAVGAGDKPALVVWTITSCFVLSLVTIPMSVSLWYGGEIARWFFGQGPAVAALVSSYSRWMIPGLWPMTMAALLQKHLQVQGLVGPPAITSGISMLINVAANWAGASLLGLPGVAAAATATRVLLLLSMVLAVALVEASSSSSSSSLARWWRQPGAWGAVCSTVKAGFSWKVTWTFLALGIPGGLMLGLECASFEVTTAFAGYLGPAAVAAHAGVFSLTSLCYIALPFALATAATIRVGNLMGAGKASAAATSSRVVVALGTAFMAVCGGAIYCTRYKLGQLFTAGDPAVLSAVAAIAPLGAAYQVGDGILGTSQGVLRGLGRQGQLMLLNVACFWCVGVPAGWWLTFRAGWGLQGLWLGMASGCFLAAATSLVLMLLVDWGREQQAVEAAQQQVQGAQERAGWWLTFRAGWGLQGLWLGMASGCFLAAATSLVLMLLVDWGRAQQAVEAAQARVRLQEGREGGGEEEEGFPASQLV</sequence>
<feature type="transmembrane region" description="Helical" evidence="6">
    <location>
        <begin position="466"/>
        <end position="484"/>
    </location>
</feature>
<keyword evidence="4 6" id="KW-1133">Transmembrane helix</keyword>
<accession>A0A383W164</accession>
<feature type="transmembrane region" description="Helical" evidence="6">
    <location>
        <begin position="290"/>
        <end position="313"/>
    </location>
</feature>
<dbReference type="CDD" id="cd13132">
    <property type="entry name" value="MATE_eukaryotic"/>
    <property type="match status" value="1"/>
</dbReference>
<dbReference type="PANTHER" id="PTHR11206">
    <property type="entry name" value="MULTIDRUG RESISTANCE PROTEIN"/>
    <property type="match status" value="1"/>
</dbReference>
<feature type="transmembrane region" description="Helical" evidence="6">
    <location>
        <begin position="535"/>
        <end position="556"/>
    </location>
</feature>
<keyword evidence="5 6" id="KW-0472">Membrane</keyword>
<evidence type="ECO:0000256" key="2">
    <source>
        <dbReference type="ARBA" id="ARBA00010199"/>
    </source>
</evidence>
<evidence type="ECO:0000256" key="3">
    <source>
        <dbReference type="ARBA" id="ARBA00022692"/>
    </source>
</evidence>
<keyword evidence="8" id="KW-1185">Reference proteome</keyword>
<organism evidence="7 8">
    <name type="scientific">Tetradesmus obliquus</name>
    <name type="common">Green alga</name>
    <name type="synonym">Acutodesmus obliquus</name>
    <dbReference type="NCBI Taxonomy" id="3088"/>
    <lineage>
        <taxon>Eukaryota</taxon>
        <taxon>Viridiplantae</taxon>
        <taxon>Chlorophyta</taxon>
        <taxon>core chlorophytes</taxon>
        <taxon>Chlorophyceae</taxon>
        <taxon>CS clade</taxon>
        <taxon>Sphaeropleales</taxon>
        <taxon>Scenedesmaceae</taxon>
        <taxon>Tetradesmus</taxon>
    </lineage>
</organism>
<comment type="subcellular location">
    <subcellularLocation>
        <location evidence="1">Membrane</location>
        <topology evidence="1">Multi-pass membrane protein</topology>
    </subcellularLocation>
</comment>
<dbReference type="GO" id="GO:0015297">
    <property type="term" value="F:antiporter activity"/>
    <property type="evidence" value="ECO:0007669"/>
    <property type="project" value="InterPro"/>
</dbReference>
<dbReference type="EMBL" id="FNXT01001013">
    <property type="protein sequence ID" value="SZX70832.1"/>
    <property type="molecule type" value="Genomic_DNA"/>
</dbReference>
<evidence type="ECO:0000256" key="1">
    <source>
        <dbReference type="ARBA" id="ARBA00004141"/>
    </source>
</evidence>
<evidence type="ECO:0000313" key="8">
    <source>
        <dbReference type="Proteomes" id="UP000256970"/>
    </source>
</evidence>
<protein>
    <recommendedName>
        <fullName evidence="6">Protein DETOXIFICATION</fullName>
    </recommendedName>
    <alternativeName>
        <fullName evidence="6">Multidrug and toxic compound extrusion protein</fullName>
    </alternativeName>
</protein>
<name>A0A383W164_TETOB</name>
<feature type="transmembrane region" description="Helical" evidence="6">
    <location>
        <begin position="433"/>
        <end position="454"/>
    </location>
</feature>
<dbReference type="InterPro" id="IPR045069">
    <property type="entry name" value="MATE_euk"/>
</dbReference>
<dbReference type="Pfam" id="PF01554">
    <property type="entry name" value="MatE"/>
    <property type="match status" value="2"/>
</dbReference>
<comment type="similarity">
    <text evidence="2 6">Belongs to the multi antimicrobial extrusion (MATE) (TC 2.A.66.1) family.</text>
</comment>
<feature type="transmembrane region" description="Helical" evidence="6">
    <location>
        <begin position="594"/>
        <end position="616"/>
    </location>
</feature>
<evidence type="ECO:0000256" key="5">
    <source>
        <dbReference type="ARBA" id="ARBA00023136"/>
    </source>
</evidence>